<gene>
    <name evidence="4" type="ORF">TT172_LOCUS9898</name>
</gene>
<organism evidence="4 5">
    <name type="scientific">Thermothielavioides terrestris</name>
    <dbReference type="NCBI Taxonomy" id="2587410"/>
    <lineage>
        <taxon>Eukaryota</taxon>
        <taxon>Fungi</taxon>
        <taxon>Dikarya</taxon>
        <taxon>Ascomycota</taxon>
        <taxon>Pezizomycotina</taxon>
        <taxon>Sordariomycetes</taxon>
        <taxon>Sordariomycetidae</taxon>
        <taxon>Sordariales</taxon>
        <taxon>Chaetomiaceae</taxon>
        <taxon>Thermothielavioides</taxon>
    </lineage>
</organism>
<dbReference type="EMBL" id="OUUZ01000019">
    <property type="protein sequence ID" value="SPQ27479.1"/>
    <property type="molecule type" value="Genomic_DNA"/>
</dbReference>
<evidence type="ECO:0000259" key="2">
    <source>
        <dbReference type="Pfam" id="PF17733"/>
    </source>
</evidence>
<feature type="compositionally biased region" description="Basic and acidic residues" evidence="1">
    <location>
        <begin position="149"/>
        <end position="163"/>
    </location>
</feature>
<proteinExistence type="predicted"/>
<dbReference type="Pfam" id="PF17733">
    <property type="entry name" value="KPWE_dom"/>
    <property type="match status" value="1"/>
</dbReference>
<name>A0A446BY98_9PEZI</name>
<evidence type="ECO:0000256" key="1">
    <source>
        <dbReference type="SAM" id="MobiDB-lite"/>
    </source>
</evidence>
<feature type="domain" description="PEX14-like helix-turn-helix" evidence="3">
    <location>
        <begin position="23"/>
        <end position="95"/>
    </location>
</feature>
<sequence length="262" mass="28800">MEANDAGRDPAAAPAQKTGDPHAAFKQFDTYPWTLDRSFLQGLMASLGPLLGNKTDGFARQKALSTTLQARIWWYKSRFNRDIDRLSYEAYCLANPSLCPDGAILTRLEEIQQRMASYSSGDGSARSSSVPSQDEVSIPAWQRNAPKVDLSKKADDGTIHRNTGDTAPYPEDFQNLVDAVLTGKPIPGIKEIPDKVVRPPGITPFGKMKAPPKPWEKNRPLNPDAYVSIFGDVLDKEFPPLEDDKAVADNKPEADDKPSADD</sequence>
<dbReference type="PANTHER" id="PTHR36855:SF1">
    <property type="entry name" value="PEROXISOME MEMBRANE ANCHOR PROTEIN PEX14P N-TERMINAL DOMAIN-CONTAINING PROTEIN"/>
    <property type="match status" value="1"/>
</dbReference>
<feature type="region of interest" description="Disordered" evidence="1">
    <location>
        <begin position="238"/>
        <end position="262"/>
    </location>
</feature>
<reference evidence="4 5" key="1">
    <citation type="submission" date="2018-04" db="EMBL/GenBank/DDBJ databases">
        <authorList>
            <person name="Huttner S."/>
            <person name="Dainat J."/>
        </authorList>
    </citation>
    <scope>NUCLEOTIDE SEQUENCE [LARGE SCALE GENOMIC DNA]</scope>
</reference>
<evidence type="ECO:0000313" key="5">
    <source>
        <dbReference type="Proteomes" id="UP000289323"/>
    </source>
</evidence>
<evidence type="ECO:0000259" key="3">
    <source>
        <dbReference type="Pfam" id="PF25871"/>
    </source>
</evidence>
<dbReference type="PANTHER" id="PTHR36855">
    <property type="entry name" value="CHROMOSOME 10, WHOLE GENOME SHOTGUN SEQUENCE"/>
    <property type="match status" value="1"/>
</dbReference>
<feature type="compositionally biased region" description="Low complexity" evidence="1">
    <location>
        <begin position="117"/>
        <end position="132"/>
    </location>
</feature>
<dbReference type="InterPro" id="IPR058841">
    <property type="entry name" value="HTH_76"/>
</dbReference>
<feature type="region of interest" description="Disordered" evidence="1">
    <location>
        <begin position="149"/>
        <end position="171"/>
    </location>
</feature>
<feature type="region of interest" description="Disordered" evidence="1">
    <location>
        <begin position="116"/>
        <end position="137"/>
    </location>
</feature>
<feature type="region of interest" description="Disordered" evidence="1">
    <location>
        <begin position="1"/>
        <end position="20"/>
    </location>
</feature>
<dbReference type="AlphaFoldDB" id="A0A446BY98"/>
<dbReference type="Pfam" id="PF25871">
    <property type="entry name" value="HTH_76"/>
    <property type="match status" value="1"/>
</dbReference>
<dbReference type="InterPro" id="IPR040554">
    <property type="entry name" value="KPWE_PEX14_dom"/>
</dbReference>
<evidence type="ECO:0000313" key="4">
    <source>
        <dbReference type="EMBL" id="SPQ27479.1"/>
    </source>
</evidence>
<dbReference type="Proteomes" id="UP000289323">
    <property type="component" value="Unassembled WGS sequence"/>
</dbReference>
<accession>A0A446BY98</accession>
<feature type="domain" description="Peroxisomal membrane protein PEX14-like KPWE" evidence="2">
    <location>
        <begin position="168"/>
        <end position="217"/>
    </location>
</feature>
<protein>
    <submittedName>
        <fullName evidence="4">17e5f134-1afb-4707-ba2f-992fd7785928</fullName>
    </submittedName>
</protein>